<dbReference type="Pfam" id="PF00122">
    <property type="entry name" value="E1-E2_ATPase"/>
    <property type="match status" value="1"/>
</dbReference>
<dbReference type="FunFam" id="2.70.98.20:FF:000001">
    <property type="entry name" value="Amine oxidase"/>
    <property type="match status" value="1"/>
</dbReference>
<feature type="domain" description="Cation-transporting P-type ATPase N-terminal" evidence="32">
    <location>
        <begin position="200"/>
        <end position="242"/>
    </location>
</feature>
<dbReference type="GO" id="GO:0005774">
    <property type="term" value="C:vacuolar membrane"/>
    <property type="evidence" value="ECO:0007669"/>
    <property type="project" value="UniProtKB-SubCell"/>
</dbReference>
<dbReference type="PROSITE" id="PS01164">
    <property type="entry name" value="COPPER_AMINE_OXID_1"/>
    <property type="match status" value="1"/>
</dbReference>
<comment type="cofactor">
    <cofactor evidence="2">
        <name>Mn(2+)</name>
        <dbReference type="ChEBI" id="CHEBI:29035"/>
    </cofactor>
</comment>
<dbReference type="GO" id="GO:0016887">
    <property type="term" value="F:ATP hydrolysis activity"/>
    <property type="evidence" value="ECO:0007669"/>
    <property type="project" value="InterPro"/>
</dbReference>
<comment type="cofactor">
    <cofactor evidence="1">
        <name>Cu cation</name>
        <dbReference type="ChEBI" id="CHEBI:23378"/>
    </cofactor>
</comment>
<dbReference type="GO" id="GO:0009308">
    <property type="term" value="P:amine metabolic process"/>
    <property type="evidence" value="ECO:0007669"/>
    <property type="project" value="InterPro"/>
</dbReference>
<evidence type="ECO:0000256" key="17">
    <source>
        <dbReference type="ARBA" id="ARBA00022967"/>
    </source>
</evidence>
<dbReference type="Pfam" id="PF00689">
    <property type="entry name" value="Cation_ATPase_C"/>
    <property type="match status" value="1"/>
</dbReference>
<dbReference type="NCBIfam" id="NF008559">
    <property type="entry name" value="PRK11504.1"/>
    <property type="match status" value="1"/>
</dbReference>
<feature type="domain" description="P-type ATPase A" evidence="30">
    <location>
        <begin position="300"/>
        <end position="415"/>
    </location>
</feature>
<evidence type="ECO:0000256" key="3">
    <source>
        <dbReference type="ARBA" id="ARBA00001947"/>
    </source>
</evidence>
<comment type="catalytic activity">
    <reaction evidence="25">
        <text>a primary methyl amine + O2 + H2O = an aldehyde + H2O2 + NH4(+)</text>
        <dbReference type="Rhea" id="RHEA:16153"/>
        <dbReference type="ChEBI" id="CHEBI:15377"/>
        <dbReference type="ChEBI" id="CHEBI:15379"/>
        <dbReference type="ChEBI" id="CHEBI:16240"/>
        <dbReference type="ChEBI" id="CHEBI:17478"/>
        <dbReference type="ChEBI" id="CHEBI:28938"/>
        <dbReference type="ChEBI" id="CHEBI:228804"/>
        <dbReference type="EC" id="1.4.3.21"/>
    </reaction>
</comment>
<evidence type="ECO:0000256" key="11">
    <source>
        <dbReference type="ARBA" id="ARBA00022723"/>
    </source>
</evidence>
<keyword evidence="9 28" id="KW-0109">Calcium transport</keyword>
<dbReference type="GO" id="GO:0005886">
    <property type="term" value="C:plasma membrane"/>
    <property type="evidence" value="ECO:0007669"/>
    <property type="project" value="TreeGrafter"/>
</dbReference>
<dbReference type="GO" id="GO:0048038">
    <property type="term" value="F:quinone binding"/>
    <property type="evidence" value="ECO:0007669"/>
    <property type="project" value="InterPro"/>
</dbReference>
<dbReference type="PANTHER" id="PTHR24093:SF369">
    <property type="entry name" value="CALCIUM-TRANSPORTING ATPASE"/>
    <property type="match status" value="1"/>
</dbReference>
<comment type="function">
    <text evidence="28">Catalyzes the hydrolysis of ATP coupled with the transport of calcium.</text>
</comment>
<evidence type="ECO:0000259" key="34">
    <source>
        <dbReference type="Pfam" id="PF02727"/>
    </source>
</evidence>
<keyword evidence="16" id="KW-0460">Magnesium</keyword>
<evidence type="ECO:0000256" key="29">
    <source>
        <dbReference type="SAM" id="MobiDB-lite"/>
    </source>
</evidence>
<name>A0A428SVX9_9HYPO</name>
<dbReference type="SUPFAM" id="SSF81660">
    <property type="entry name" value="Metal cation-transporting ATPase, ATP-binding domain N"/>
    <property type="match status" value="1"/>
</dbReference>
<dbReference type="Gene3D" id="2.70.150.10">
    <property type="entry name" value="Calcium-transporting ATPase, cytoplasmic transduction domain A"/>
    <property type="match status" value="1"/>
</dbReference>
<keyword evidence="12 28" id="KW-0547">Nucleotide-binding</keyword>
<evidence type="ECO:0000256" key="7">
    <source>
        <dbReference type="ARBA" id="ARBA00022448"/>
    </source>
</evidence>
<dbReference type="Gene3D" id="3.40.50.1000">
    <property type="entry name" value="HAD superfamily/HAD-like"/>
    <property type="match status" value="1"/>
</dbReference>
<dbReference type="EC" id="7.2.2.10" evidence="28"/>
<dbReference type="InterPro" id="IPR015798">
    <property type="entry name" value="Cu_amine_oxidase_C"/>
</dbReference>
<evidence type="ECO:0000256" key="19">
    <source>
        <dbReference type="ARBA" id="ARBA00023002"/>
    </source>
</evidence>
<evidence type="ECO:0000313" key="37">
    <source>
        <dbReference type="Proteomes" id="UP000287144"/>
    </source>
</evidence>
<gene>
    <name evidence="36" type="ORF">CEP52_012993</name>
</gene>
<evidence type="ECO:0000256" key="23">
    <source>
        <dbReference type="ARBA" id="ARBA00023157"/>
    </source>
</evidence>
<keyword evidence="13" id="KW-0801">TPQ</keyword>
<evidence type="ECO:0000256" key="20">
    <source>
        <dbReference type="ARBA" id="ARBA00023008"/>
    </source>
</evidence>
<feature type="domain" description="Copper amine oxidase catalytic" evidence="33">
    <location>
        <begin position="1700"/>
        <end position="2111"/>
    </location>
</feature>
<evidence type="ECO:0000256" key="26">
    <source>
        <dbReference type="ARBA" id="ARBA00048694"/>
    </source>
</evidence>
<dbReference type="Pfam" id="PF00690">
    <property type="entry name" value="Cation_ATPase_N"/>
    <property type="match status" value="1"/>
</dbReference>
<dbReference type="SFLD" id="SFLDG00002">
    <property type="entry name" value="C1.7:_P-type_atpase_like"/>
    <property type="match status" value="1"/>
</dbReference>
<dbReference type="Gene3D" id="1.20.1110.10">
    <property type="entry name" value="Calcium-transporting ATPase, transmembrane domain"/>
    <property type="match status" value="1"/>
</dbReference>
<feature type="compositionally biased region" description="Basic residues" evidence="29">
    <location>
        <begin position="1211"/>
        <end position="1229"/>
    </location>
</feature>
<keyword evidence="19" id="KW-0560">Oxidoreductase</keyword>
<dbReference type="GO" id="GO:0006874">
    <property type="term" value="P:intracellular calcium ion homeostasis"/>
    <property type="evidence" value="ECO:0007669"/>
    <property type="project" value="UniProtKB-ARBA"/>
</dbReference>
<accession>A0A428SVX9</accession>
<evidence type="ECO:0000259" key="33">
    <source>
        <dbReference type="Pfam" id="PF01179"/>
    </source>
</evidence>
<dbReference type="NCBIfam" id="TIGR01494">
    <property type="entry name" value="ATPase_P-type"/>
    <property type="match status" value="2"/>
</dbReference>
<feature type="domain" description="Copper amine oxidase N2-terminal" evidence="34">
    <location>
        <begin position="1482"/>
        <end position="1566"/>
    </location>
</feature>
<dbReference type="SUPFAM" id="SSF54416">
    <property type="entry name" value="Amine oxidase N-terminal region"/>
    <property type="match status" value="2"/>
</dbReference>
<proteinExistence type="inferred from homology"/>
<evidence type="ECO:0000256" key="8">
    <source>
        <dbReference type="ARBA" id="ARBA00022554"/>
    </source>
</evidence>
<feature type="compositionally biased region" description="Low complexity" evidence="29">
    <location>
        <begin position="20"/>
        <end position="33"/>
    </location>
</feature>
<keyword evidence="23" id="KW-1015">Disulfide bond</keyword>
<evidence type="ECO:0000256" key="18">
    <source>
        <dbReference type="ARBA" id="ARBA00022989"/>
    </source>
</evidence>
<feature type="domain" description="Copper amine oxidase N3-terminal" evidence="35">
    <location>
        <begin position="1573"/>
        <end position="1674"/>
    </location>
</feature>
<dbReference type="InterPro" id="IPR049947">
    <property type="entry name" value="Cu_Am_Ox_Cu-bd"/>
</dbReference>
<dbReference type="InterPro" id="IPR049948">
    <property type="entry name" value="Cu_Am_ox_TPQ-bd"/>
</dbReference>
<evidence type="ECO:0000256" key="5">
    <source>
        <dbReference type="ARBA" id="ARBA00007983"/>
    </source>
</evidence>
<dbReference type="InterPro" id="IPR036412">
    <property type="entry name" value="HAD-like_sf"/>
</dbReference>
<comment type="subcellular location">
    <subcellularLocation>
        <location evidence="28">Membrane</location>
        <topology evidence="28">Multi-pass membrane protein</topology>
    </subcellularLocation>
    <subcellularLocation>
        <location evidence="4">Vacuole membrane</location>
        <topology evidence="4">Multi-pass membrane protein</topology>
    </subcellularLocation>
</comment>
<dbReference type="InterPro" id="IPR044492">
    <property type="entry name" value="P_typ_ATPase_HD_dom"/>
</dbReference>
<evidence type="ECO:0000256" key="9">
    <source>
        <dbReference type="ARBA" id="ARBA00022568"/>
    </source>
</evidence>
<dbReference type="PRINTS" id="PR00119">
    <property type="entry name" value="CATATPASE"/>
</dbReference>
<dbReference type="InterPro" id="IPR001757">
    <property type="entry name" value="P_typ_ATPase"/>
</dbReference>
<dbReference type="FunFam" id="3.10.450.40:FF:000014">
    <property type="entry name" value="Peroxisomal primary amine oxidase"/>
    <property type="match status" value="1"/>
</dbReference>
<feature type="region of interest" description="Disordered" evidence="29">
    <location>
        <begin position="1"/>
        <end position="74"/>
    </location>
</feature>
<feature type="transmembrane region" description="Helical" evidence="28">
    <location>
        <begin position="436"/>
        <end position="457"/>
    </location>
</feature>
<dbReference type="CDD" id="cd02081">
    <property type="entry name" value="P-type_ATPase_Ca_PMCA-like"/>
    <property type="match status" value="1"/>
</dbReference>
<dbReference type="SFLD" id="SFLDF00027">
    <property type="entry name" value="p-type_atpase"/>
    <property type="match status" value="1"/>
</dbReference>
<feature type="region of interest" description="Disordered" evidence="29">
    <location>
        <begin position="165"/>
        <end position="210"/>
    </location>
</feature>
<dbReference type="SUPFAM" id="SSF81653">
    <property type="entry name" value="Calcium ATPase, transduction domain A"/>
    <property type="match status" value="1"/>
</dbReference>
<keyword evidence="11" id="KW-0479">Metal-binding</keyword>
<evidence type="ECO:0000256" key="22">
    <source>
        <dbReference type="ARBA" id="ARBA00023136"/>
    </source>
</evidence>
<comment type="similarity">
    <text evidence="28">Belongs to the cation transport ATPase (P-type) (TC 3.A.3) family.</text>
</comment>
<evidence type="ECO:0000256" key="16">
    <source>
        <dbReference type="ARBA" id="ARBA00022842"/>
    </source>
</evidence>
<dbReference type="Proteomes" id="UP000287144">
    <property type="component" value="Unassembled WGS sequence"/>
</dbReference>
<evidence type="ECO:0000256" key="25">
    <source>
        <dbReference type="ARBA" id="ARBA00048032"/>
    </source>
</evidence>
<dbReference type="Gene3D" id="3.40.1110.10">
    <property type="entry name" value="Calcium-transporting ATPase, cytoplasmic domain N"/>
    <property type="match status" value="1"/>
</dbReference>
<dbReference type="InterPro" id="IPR018303">
    <property type="entry name" value="ATPase_P-typ_P_site"/>
</dbReference>
<keyword evidence="7 28" id="KW-0813">Transport</keyword>
<evidence type="ECO:0000256" key="12">
    <source>
        <dbReference type="ARBA" id="ARBA00022741"/>
    </source>
</evidence>
<dbReference type="InterPro" id="IPR023299">
    <property type="entry name" value="ATPase_P-typ_cyto_dom_N"/>
</dbReference>
<protein>
    <recommendedName>
        <fullName evidence="28">Calcium-transporting ATPase</fullName>
        <ecNumber evidence="28">7.2.2.10</ecNumber>
    </recommendedName>
</protein>
<dbReference type="SUPFAM" id="SSF56784">
    <property type="entry name" value="HAD-like"/>
    <property type="match status" value="1"/>
</dbReference>
<comment type="catalytic activity">
    <reaction evidence="26 28">
        <text>Ca(2+)(in) + ATP + H2O = Ca(2+)(out) + ADP + phosphate + H(+)</text>
        <dbReference type="Rhea" id="RHEA:18105"/>
        <dbReference type="ChEBI" id="CHEBI:15377"/>
        <dbReference type="ChEBI" id="CHEBI:15378"/>
        <dbReference type="ChEBI" id="CHEBI:29108"/>
        <dbReference type="ChEBI" id="CHEBI:30616"/>
        <dbReference type="ChEBI" id="CHEBI:43474"/>
        <dbReference type="ChEBI" id="CHEBI:456216"/>
        <dbReference type="EC" id="7.2.2.10"/>
    </reaction>
</comment>
<feature type="compositionally biased region" description="Low complexity" evidence="29">
    <location>
        <begin position="51"/>
        <end position="64"/>
    </location>
</feature>
<dbReference type="FunFam" id="3.40.50.1000:FF:000001">
    <property type="entry name" value="Phospholipid-transporting ATPase IC"/>
    <property type="match status" value="1"/>
</dbReference>
<keyword evidence="20" id="KW-0186">Copper</keyword>
<dbReference type="NCBIfam" id="TIGR01517">
    <property type="entry name" value="ATPase-IIB_Ca"/>
    <property type="match status" value="1"/>
</dbReference>
<dbReference type="EMBL" id="NKCK01000177">
    <property type="protein sequence ID" value="RSL93866.1"/>
    <property type="molecule type" value="Genomic_DNA"/>
</dbReference>
<dbReference type="InterPro" id="IPR006068">
    <property type="entry name" value="ATPase_P-typ_cation-transptr_C"/>
</dbReference>
<dbReference type="PANTHER" id="PTHR24093">
    <property type="entry name" value="CATION TRANSPORTING ATPASE"/>
    <property type="match status" value="1"/>
</dbReference>
<comment type="caution">
    <text evidence="28">Lacks conserved residue(s) required for the propagation of feature annotation.</text>
</comment>
<dbReference type="Pfam" id="PF01179">
    <property type="entry name" value="Cu_amine_oxid"/>
    <property type="match status" value="1"/>
</dbReference>
<dbReference type="Pfam" id="PF02728">
    <property type="entry name" value="Cu_amine_oxidN3"/>
    <property type="match status" value="1"/>
</dbReference>
<keyword evidence="15 28" id="KW-0067">ATP-binding</keyword>
<dbReference type="GO" id="GO:0008131">
    <property type="term" value="F:primary methylamine oxidase activity"/>
    <property type="evidence" value="ECO:0007669"/>
    <property type="project" value="UniProtKB-EC"/>
</dbReference>
<keyword evidence="22 28" id="KW-0472">Membrane</keyword>
<dbReference type="SFLD" id="SFLDS00003">
    <property type="entry name" value="Haloacid_Dehalogenase"/>
    <property type="match status" value="1"/>
</dbReference>
<evidence type="ECO:0000256" key="24">
    <source>
        <dbReference type="ARBA" id="ARBA00023211"/>
    </source>
</evidence>
<keyword evidence="10 28" id="KW-0812">Transmembrane</keyword>
<evidence type="ECO:0000256" key="28">
    <source>
        <dbReference type="RuleBase" id="RU361146"/>
    </source>
</evidence>
<dbReference type="InterPro" id="IPR015802">
    <property type="entry name" value="Cu_amine_oxidase_N3"/>
</dbReference>
<dbReference type="PROSITE" id="PS01165">
    <property type="entry name" value="COPPER_AMINE_OXID_2"/>
    <property type="match status" value="1"/>
</dbReference>
<dbReference type="InterPro" id="IPR006408">
    <property type="entry name" value="P-type_ATPase_IIB"/>
</dbReference>
<evidence type="ECO:0000256" key="15">
    <source>
        <dbReference type="ARBA" id="ARBA00022840"/>
    </source>
</evidence>
<evidence type="ECO:0000313" key="36">
    <source>
        <dbReference type="EMBL" id="RSL93866.1"/>
    </source>
</evidence>
<evidence type="ECO:0000256" key="6">
    <source>
        <dbReference type="ARBA" id="ARBA00011738"/>
    </source>
</evidence>
<feature type="region of interest" description="Disordered" evidence="29">
    <location>
        <begin position="2271"/>
        <end position="2315"/>
    </location>
</feature>
<dbReference type="Gene3D" id="3.10.450.40">
    <property type="match status" value="2"/>
</dbReference>
<sequence length="2315" mass="254230">MDSSAPQPAGRPRAPTITVDTAAIDAGNDDAGNPASVISSPIDDANTLAVPPSKSRSESWSSSPTTKVGSDHDRDIHVFRQAQKGDINEILKADPGEEHLYNVEKNPFAFSPGHLSKLINPKNLSAFAALGGLPGLEKGLRTDSRAGLSLDEGKLEDSVSFEDATAAATSPSDYSPKATPKHSDTQPSQPDSHGNKDKFVDRTRVYGPNRLPEPKSKSFLELAWIALQDRVLILLSVAAVVSLALGLYQTFGATHHEGAKVEWVEGVAIIVAITIVVVVGALNDWQKERQFRKLNQKKEDRLVKVTRSGKPMSISIHDVLVGDVMLLEPGDVIPVDGIFIGGHNLSCDESSATGESDLIKKVAADAVLHALLHEDSPKLKKLDPFIISGAKVLDGVGTFLVTAVGQQSSHGKTMMSLRDDPGLTPLQAKLNLLAGYIAKLGSAAGLLLFFVLLIEFLARLPKNDDTSEQKGQSFLRILITSITIIVVAVPEGLPLAVTLSLAFATKKMTRENNLVRHLQSCETMGNATVICSDKTGTLTENVMTVVAGSLGKRGQLVFGESNFEQPDTGAGAKKDEAQGTDLISLNQLSSKLDSEYQTFLKTAITVNTTAFEAEENGKQGFVGTKTETALLDWARRCLGLGPLAVERSNHPVTRLFPFNSQRKCMGAVVEVPGQTKDKPKYRLFIKGASEIVLAQCTTILSDPTKAPSTETLSDSHKEEIRDMIFAYATNSLRTLALAYRDFESWPPVLSLSPSLGNEEEGPKEIDLSDLLNNLTWMGVVGIQDPVRKGVPEAVQDCATASVSVKMVTGDNVETARAIGRECGILTEENAKEKNAVMEGSEFRKLDERERAEVVKGLHILARSSPEDKRILVKTLRAQGQIVAVTGDGTNDAPALKAADVGFSMGITGTEVAKEASDIILMDDNFSSIVKALAWGRAINDSVKKFLQFQLTVNITAVFITFISAVSDDEETSVLNAVQLLWVNLIMDTFAALALATDPPTGSLLHREPEPRTAPLITITMWKMIIGQSIYQLIVCFVLWFAGPKFLDYPEKELRTLIFNVFVFMQIFKLVNSRRIDNRLNIFEGLHRNHLFMLMMSIMVGGQLIIIYVGGDAFVASFSIPMGVLIRLFPDRWFQAIVDVLVKLWPKWLRLRRKKKSPEDGDETPTNPEDYDLGDALFGIRDDLEFLKKVRGGRMAAFSDAMAKSRELMLLHRHRSESRSRSKVRSRRGSSRSSNRPPISPMMSVVGMPGIVAASVGGLGPSGQSFTVTSNYVISKTTDESLTRTSTLPLRPVVAPTGEAISVTTSTRSYNGLEIVMQYFEPGEFASTDIQLTTSRINLDGPFTYYYQGIVCTAPSSCPTPFTVSTTTRIMIPSEVVSQFSPTSLTSRTGTHGNGAVYTQVTAYLSDGAVRINPADTSSDWLATYYLADCRNPTATDGSYWGNLEPGTSHDDPVNDWLNEKSGPKPWVVALAVVFPTAMVLPHPFDPLSADEISASVDIVKKYHSGPCYFNVVSLHEPRKAEMLRWLEHPSDSNRPARVSDVVVILPDGKVFDGLVDLKAKKVTKWEKLDGLQPIITPEELNQVEDIMRKDPEVIKQCEISGVPASDMHKVYCDPWTIGYDERFGNSVRLQQALMYYRPDPDTCQYQYPLDFCPIFDGAKKAIIHIDIPKVRRPLSKQKPVDYIPRAVEAAGGYRKDIKPINITQPEGVSFTMNGRVLSWQNWKFHIGFNYKEGIVLNHITFNDKGIVRPVFYRLSLSEMVVPYGNPEHPHQRKHAFDLGEYGAGYLTNSLALGCDCKGVIHYLDADFATRDGSIRTIKNAICIHEEDNGILFKHTDFRDDSVTVTRARKLIVQQIFTAANYEYACQWVFHQDGTIQPEIKLTGILNTYSLNPGEDAGPWGTEVYPQVNAHNHQHLFCLRINPMIDGTNNTVNMVDTVPSDAPVGSPENFYGNAFYAKKTKLRTSGEAKTDYNGATSRTWEMVNESKLHPYSKKPVSYKLVSREVPGLLPKPGSLVWKRAGFARHAVHVTPYRDDELWPAGRHVPQTSGEPSMGLPQWMANNNESTENTDIVLWHTFGVTHIPAPEDFPIMPVEPMTLLLRPRNFFSNNPCMDVPPSYSITPSQVAENKGALDQTDKVSQLAFGGKSCCSGGSASARLHYDLYIQLEGPHIQVKVEAGSTQDSGTFVNPGTKKSSLVANDTYIADLFRVVHHADEEHAALIETLQQQLNSLQMTPRVASEPTQTNTSRGMSFSFGNPSAHSKPPSRFFAKRHTPMRSSGAAVRATTGAKGGVTKDESNYGKVFGRNRGNGASDRTW</sequence>
<keyword evidence="17" id="KW-1278">Translocase</keyword>
<comment type="similarity">
    <text evidence="5">Belongs to the copper/topaquinone oxidase family.</text>
</comment>
<evidence type="ECO:0000256" key="27">
    <source>
        <dbReference type="ARBA" id="ARBA00059328"/>
    </source>
</evidence>
<evidence type="ECO:0000259" key="35">
    <source>
        <dbReference type="Pfam" id="PF02728"/>
    </source>
</evidence>
<comment type="cofactor">
    <cofactor evidence="3">
        <name>Zn(2+)</name>
        <dbReference type="ChEBI" id="CHEBI:29105"/>
    </cofactor>
</comment>
<keyword evidence="24" id="KW-0464">Manganese</keyword>
<feature type="transmembrane region" description="Helical" evidence="28">
    <location>
        <begin position="1053"/>
        <end position="1070"/>
    </location>
</feature>
<evidence type="ECO:0000256" key="21">
    <source>
        <dbReference type="ARBA" id="ARBA00023065"/>
    </source>
</evidence>
<comment type="subunit">
    <text evidence="6">Homodimer.</text>
</comment>
<feature type="transmembrane region" description="Helical" evidence="28">
    <location>
        <begin position="477"/>
        <end position="504"/>
    </location>
</feature>
<feature type="transmembrane region" description="Helical" evidence="28">
    <location>
        <begin position="1090"/>
        <end position="1119"/>
    </location>
</feature>
<dbReference type="InterPro" id="IPR015800">
    <property type="entry name" value="Cu_amine_oxidase_N2"/>
</dbReference>
<comment type="caution">
    <text evidence="36">The sequence shown here is derived from an EMBL/GenBank/DDBJ whole genome shotgun (WGS) entry which is preliminary data.</text>
</comment>
<keyword evidence="18 28" id="KW-1133">Transmembrane helix</keyword>
<reference evidence="36 37" key="1">
    <citation type="submission" date="2017-06" db="EMBL/GenBank/DDBJ databases">
        <title>Comparative genomic analysis of Ambrosia Fusariam Clade fungi.</title>
        <authorList>
            <person name="Stajich J.E."/>
            <person name="Carrillo J."/>
            <person name="Kijimoto T."/>
            <person name="Eskalen A."/>
            <person name="O'Donnell K."/>
            <person name="Kasson M."/>
        </authorList>
    </citation>
    <scope>NUCLEOTIDE SEQUENCE [LARGE SCALE GENOMIC DNA]</scope>
    <source>
        <strain evidence="36 37">NRRL62579</strain>
    </source>
</reference>
<comment type="function">
    <text evidence="27">This magnesium-dependent enzyme catalyzes the hydrolysis of ATP coupled with the transport of calcium. Transports the calcium to the vacuole and participates in the control of the cytosolic free calcium.</text>
</comment>
<keyword evidence="8" id="KW-0926">Vacuole</keyword>
<evidence type="ECO:0000256" key="13">
    <source>
        <dbReference type="ARBA" id="ARBA00022772"/>
    </source>
</evidence>
<feature type="transmembrane region" description="Helical" evidence="28">
    <location>
        <begin position="231"/>
        <end position="251"/>
    </location>
</feature>
<dbReference type="InterPro" id="IPR008250">
    <property type="entry name" value="ATPase_P-typ_transduc_dom_A_sf"/>
</dbReference>
<evidence type="ECO:0000256" key="14">
    <source>
        <dbReference type="ARBA" id="ARBA00022837"/>
    </source>
</evidence>
<dbReference type="GO" id="GO:0005507">
    <property type="term" value="F:copper ion binding"/>
    <property type="evidence" value="ECO:0007669"/>
    <property type="project" value="InterPro"/>
</dbReference>
<dbReference type="FunFam" id="3.40.50.1000:FF:000018">
    <property type="entry name" value="Calcium-transporting ATPase"/>
    <property type="match status" value="1"/>
</dbReference>
<dbReference type="STRING" id="1325735.A0A428SVX9"/>
<feature type="transmembrane region" description="Helical" evidence="28">
    <location>
        <begin position="1015"/>
        <end position="1041"/>
    </location>
</feature>
<evidence type="ECO:0000259" key="32">
    <source>
        <dbReference type="Pfam" id="PF00690"/>
    </source>
</evidence>
<dbReference type="GO" id="GO:0005524">
    <property type="term" value="F:ATP binding"/>
    <property type="evidence" value="ECO:0007669"/>
    <property type="project" value="UniProtKB-KW"/>
</dbReference>
<dbReference type="InterPro" id="IPR023298">
    <property type="entry name" value="ATPase_P-typ_TM_dom_sf"/>
</dbReference>
<feature type="transmembrane region" description="Helical" evidence="28">
    <location>
        <begin position="263"/>
        <end position="283"/>
    </location>
</feature>
<dbReference type="SUPFAM" id="SSF81665">
    <property type="entry name" value="Calcium ATPase, transmembrane domain M"/>
    <property type="match status" value="1"/>
</dbReference>
<keyword evidence="14 28" id="KW-0106">Calcium</keyword>
<dbReference type="InterPro" id="IPR016182">
    <property type="entry name" value="Cu_amine_oxidase_N-reg"/>
</dbReference>
<evidence type="ECO:0000259" key="31">
    <source>
        <dbReference type="Pfam" id="PF00689"/>
    </source>
</evidence>
<dbReference type="Pfam" id="PF02727">
    <property type="entry name" value="Cu_amine_oxidN2"/>
    <property type="match status" value="1"/>
</dbReference>
<dbReference type="PROSITE" id="PS00154">
    <property type="entry name" value="ATPASE_E1_E2"/>
    <property type="match status" value="1"/>
</dbReference>
<feature type="compositionally biased region" description="Basic and acidic residues" evidence="29">
    <location>
        <begin position="193"/>
        <end position="204"/>
    </location>
</feature>
<evidence type="ECO:0000256" key="4">
    <source>
        <dbReference type="ARBA" id="ARBA00004128"/>
    </source>
</evidence>
<evidence type="ECO:0000256" key="2">
    <source>
        <dbReference type="ARBA" id="ARBA00001936"/>
    </source>
</evidence>
<evidence type="ECO:0000256" key="1">
    <source>
        <dbReference type="ARBA" id="ARBA00001935"/>
    </source>
</evidence>
<feature type="domain" description="Cation-transporting P-type ATPase C-terminal" evidence="31">
    <location>
        <begin position="972"/>
        <end position="1124"/>
    </location>
</feature>
<dbReference type="GO" id="GO:0005388">
    <property type="term" value="F:P-type calcium transporter activity"/>
    <property type="evidence" value="ECO:0007669"/>
    <property type="project" value="UniProtKB-EC"/>
</dbReference>
<evidence type="ECO:0000259" key="30">
    <source>
        <dbReference type="Pfam" id="PF00122"/>
    </source>
</evidence>
<dbReference type="Pfam" id="PF13246">
    <property type="entry name" value="Cation_ATPase"/>
    <property type="match status" value="1"/>
</dbReference>
<dbReference type="InterPro" id="IPR023214">
    <property type="entry name" value="HAD_sf"/>
</dbReference>
<dbReference type="FunFam" id="2.70.150.10:FF:000028">
    <property type="entry name" value="Calcium-transporting ATPase"/>
    <property type="match status" value="1"/>
</dbReference>
<dbReference type="InterPro" id="IPR059000">
    <property type="entry name" value="ATPase_P-type_domA"/>
</dbReference>
<feature type="region of interest" description="Disordered" evidence="29">
    <location>
        <begin position="1211"/>
        <end position="1242"/>
    </location>
</feature>
<dbReference type="Gene3D" id="2.70.98.20">
    <property type="entry name" value="Copper amine oxidase, catalytic domain"/>
    <property type="match status" value="1"/>
</dbReference>
<organism evidence="36 37">
    <name type="scientific">Fusarium oligoseptatum</name>
    <dbReference type="NCBI Taxonomy" id="2604345"/>
    <lineage>
        <taxon>Eukaryota</taxon>
        <taxon>Fungi</taxon>
        <taxon>Dikarya</taxon>
        <taxon>Ascomycota</taxon>
        <taxon>Pezizomycotina</taxon>
        <taxon>Sordariomycetes</taxon>
        <taxon>Hypocreomycetidae</taxon>
        <taxon>Hypocreales</taxon>
        <taxon>Nectriaceae</taxon>
        <taxon>Fusarium</taxon>
        <taxon>Fusarium solani species complex</taxon>
    </lineage>
</organism>
<keyword evidence="21 28" id="KW-0406">Ion transport</keyword>
<evidence type="ECO:0000256" key="10">
    <source>
        <dbReference type="ARBA" id="ARBA00022692"/>
    </source>
</evidence>
<dbReference type="InterPro" id="IPR036460">
    <property type="entry name" value="Cu_amine_oxidase_C_sf"/>
</dbReference>
<keyword evidence="37" id="KW-1185">Reference proteome</keyword>
<dbReference type="SUPFAM" id="SSF49998">
    <property type="entry name" value="Amine oxidase catalytic domain"/>
    <property type="match status" value="1"/>
</dbReference>
<dbReference type="InterPro" id="IPR004014">
    <property type="entry name" value="ATPase_P-typ_cation-transptr_N"/>
</dbReference>